<keyword evidence="6" id="KW-0720">Serine protease</keyword>
<accession>A0A5J6FF04</accession>
<reference evidence="11 12" key="1">
    <citation type="submission" date="2017-09" db="EMBL/GenBank/DDBJ databases">
        <authorList>
            <person name="Lee N."/>
            <person name="Cho B.-K."/>
        </authorList>
    </citation>
    <scope>NUCLEOTIDE SEQUENCE [LARGE SCALE GENOMIC DNA]</scope>
    <source>
        <strain evidence="11 12">ATCC 12769</strain>
    </source>
</reference>
<sequence>MNLLLLSNSTQYGRGYLEHALDTVSAFLPAGTRLAFVPYALADHDTYTARVREALEPVGVTVRGVHESADPAAGLACADAVFIGGGNSFRLLDALYRTGLREAVRDAVRGGLPYMGASAGTNMAAPTLRTTNDMPIVQPPSFGTLGLVPFQINPHYLDPDPDSTHKGETREERLTEFLEENDVPVLGLREGTWLRVRDGEAHVQGAAPARLFTRAARPRELPAGSDVSRLLTVRPGFDVPAR</sequence>
<evidence type="ECO:0000256" key="1">
    <source>
        <dbReference type="ARBA" id="ARBA00004496"/>
    </source>
</evidence>
<evidence type="ECO:0000256" key="5">
    <source>
        <dbReference type="ARBA" id="ARBA00022801"/>
    </source>
</evidence>
<evidence type="ECO:0000256" key="9">
    <source>
        <dbReference type="ARBA" id="ARBA00066675"/>
    </source>
</evidence>
<dbReference type="Gene3D" id="3.40.50.880">
    <property type="match status" value="1"/>
</dbReference>
<comment type="catalytic activity">
    <reaction evidence="8">
        <text>Dipeptidase E catalyzes the hydrolysis of dipeptides Asp-|-Xaa. It does not act on peptides with N-terminal Glu, Asn or Gln, nor does it cleave isoaspartyl peptides.</text>
        <dbReference type="EC" id="3.4.13.21"/>
    </reaction>
</comment>
<dbReference type="KEGG" id="snk:CP967_24370"/>
<dbReference type="Pfam" id="PF03575">
    <property type="entry name" value="Peptidase_S51"/>
    <property type="match status" value="1"/>
</dbReference>
<evidence type="ECO:0000256" key="10">
    <source>
        <dbReference type="ARBA" id="ARBA00075877"/>
    </source>
</evidence>
<evidence type="ECO:0000256" key="4">
    <source>
        <dbReference type="ARBA" id="ARBA00022670"/>
    </source>
</evidence>
<dbReference type="GO" id="GO:0008236">
    <property type="term" value="F:serine-type peptidase activity"/>
    <property type="evidence" value="ECO:0007669"/>
    <property type="project" value="UniProtKB-KW"/>
</dbReference>
<evidence type="ECO:0000256" key="3">
    <source>
        <dbReference type="ARBA" id="ARBA00022490"/>
    </source>
</evidence>
<dbReference type="RefSeq" id="WP_150490004.1">
    <property type="nucleotide sequence ID" value="NZ_BMUV01000002.1"/>
</dbReference>
<dbReference type="GO" id="GO:0016805">
    <property type="term" value="F:dipeptidase activity"/>
    <property type="evidence" value="ECO:0007669"/>
    <property type="project" value="UniProtKB-KW"/>
</dbReference>
<dbReference type="CDD" id="cd03146">
    <property type="entry name" value="GAT1_Peptidase_E"/>
    <property type="match status" value="1"/>
</dbReference>
<keyword evidence="3" id="KW-0963">Cytoplasm</keyword>
<dbReference type="EMBL" id="CP023702">
    <property type="protein sequence ID" value="QEU74703.1"/>
    <property type="molecule type" value="Genomic_DNA"/>
</dbReference>
<dbReference type="InterPro" id="IPR005320">
    <property type="entry name" value="Peptidase_S51"/>
</dbReference>
<dbReference type="OrthoDB" id="3373764at2"/>
<keyword evidence="4" id="KW-0645">Protease</keyword>
<evidence type="ECO:0000256" key="6">
    <source>
        <dbReference type="ARBA" id="ARBA00022825"/>
    </source>
</evidence>
<keyword evidence="7 11" id="KW-0224">Dipeptidase</keyword>
<proteinExistence type="inferred from homology"/>
<dbReference type="GO" id="GO:0005737">
    <property type="term" value="C:cytoplasm"/>
    <property type="evidence" value="ECO:0007669"/>
    <property type="project" value="UniProtKB-SubCell"/>
</dbReference>
<dbReference type="GO" id="GO:0006508">
    <property type="term" value="P:proteolysis"/>
    <property type="evidence" value="ECO:0007669"/>
    <property type="project" value="UniProtKB-KW"/>
</dbReference>
<organism evidence="11 12">
    <name type="scientific">Streptomyces nitrosporeus</name>
    <dbReference type="NCBI Taxonomy" id="28894"/>
    <lineage>
        <taxon>Bacteria</taxon>
        <taxon>Bacillati</taxon>
        <taxon>Actinomycetota</taxon>
        <taxon>Actinomycetes</taxon>
        <taxon>Kitasatosporales</taxon>
        <taxon>Streptomycetaceae</taxon>
        <taxon>Streptomyces</taxon>
    </lineage>
</organism>
<dbReference type="SUPFAM" id="SSF52317">
    <property type="entry name" value="Class I glutamine amidotransferase-like"/>
    <property type="match status" value="1"/>
</dbReference>
<dbReference type="AlphaFoldDB" id="A0A5J6FF04"/>
<name>A0A5J6FF04_9ACTN</name>
<evidence type="ECO:0000256" key="7">
    <source>
        <dbReference type="ARBA" id="ARBA00022997"/>
    </source>
</evidence>
<evidence type="ECO:0000256" key="2">
    <source>
        <dbReference type="ARBA" id="ARBA00006534"/>
    </source>
</evidence>
<dbReference type="InterPro" id="IPR029062">
    <property type="entry name" value="Class_I_gatase-like"/>
</dbReference>
<keyword evidence="12" id="KW-1185">Reference proteome</keyword>
<dbReference type="EC" id="3.4.13.21" evidence="9"/>
<dbReference type="FunFam" id="3.40.50.880:FF:000007">
    <property type="entry name" value="Peptidase E"/>
    <property type="match status" value="1"/>
</dbReference>
<protein>
    <recommendedName>
        <fullName evidence="9">dipeptidase E</fullName>
        <ecNumber evidence="9">3.4.13.21</ecNumber>
    </recommendedName>
    <alternativeName>
        <fullName evidence="10">Asp-specific dipeptidase</fullName>
    </alternativeName>
</protein>
<dbReference type="Proteomes" id="UP000326178">
    <property type="component" value="Chromosome"/>
</dbReference>
<evidence type="ECO:0000313" key="12">
    <source>
        <dbReference type="Proteomes" id="UP000326178"/>
    </source>
</evidence>
<dbReference type="PANTHER" id="PTHR20842">
    <property type="entry name" value="PROTEASE S51 ALPHA-ASPARTYL DIPEPTIDASE"/>
    <property type="match status" value="1"/>
</dbReference>
<evidence type="ECO:0000313" key="11">
    <source>
        <dbReference type="EMBL" id="QEU74703.1"/>
    </source>
</evidence>
<keyword evidence="5 11" id="KW-0378">Hydrolase</keyword>
<dbReference type="NCBIfam" id="NF003642">
    <property type="entry name" value="PRK05282.1"/>
    <property type="match status" value="1"/>
</dbReference>
<gene>
    <name evidence="11" type="primary">pepE</name>
    <name evidence="11" type="ORF">CP967_24370</name>
</gene>
<evidence type="ECO:0000256" key="8">
    <source>
        <dbReference type="ARBA" id="ARBA00050239"/>
    </source>
</evidence>
<comment type="subcellular location">
    <subcellularLocation>
        <location evidence="1">Cytoplasm</location>
    </subcellularLocation>
</comment>
<comment type="similarity">
    <text evidence="2">Belongs to the peptidase S51 family.</text>
</comment>
<dbReference type="PANTHER" id="PTHR20842:SF0">
    <property type="entry name" value="ALPHA-ASPARTYL DIPEPTIDASE"/>
    <property type="match status" value="1"/>
</dbReference>